<keyword evidence="8 15" id="KW-0489">Methyltransferase</keyword>
<evidence type="ECO:0000256" key="15">
    <source>
        <dbReference type="HAMAP-Rule" id="MF_00605"/>
    </source>
</evidence>
<evidence type="ECO:0000259" key="18">
    <source>
        <dbReference type="Pfam" id="PF01746"/>
    </source>
</evidence>
<dbReference type="InterPro" id="IPR029026">
    <property type="entry name" value="tRNA_m1G_MTases_N"/>
</dbReference>
<evidence type="ECO:0000256" key="14">
    <source>
        <dbReference type="ARBA" id="ARBA00047783"/>
    </source>
</evidence>
<comment type="function">
    <text evidence="1 15 17">Specifically methylates guanosine-37 in various tRNAs.</text>
</comment>
<dbReference type="InterPro" id="IPR023148">
    <property type="entry name" value="tRNA_m1G_MeTrfase_C_sf"/>
</dbReference>
<evidence type="ECO:0000256" key="10">
    <source>
        <dbReference type="ARBA" id="ARBA00022691"/>
    </source>
</evidence>
<dbReference type="EMBL" id="MHQS01000005">
    <property type="protein sequence ID" value="OHA09244.1"/>
    <property type="molecule type" value="Genomic_DNA"/>
</dbReference>
<feature type="domain" description="tRNA methyltransferase TRMD/TRM10-type" evidence="18">
    <location>
        <begin position="1"/>
        <end position="228"/>
    </location>
</feature>
<evidence type="ECO:0000256" key="11">
    <source>
        <dbReference type="ARBA" id="ARBA00022694"/>
    </source>
</evidence>
<evidence type="ECO:0000256" key="5">
    <source>
        <dbReference type="ARBA" id="ARBA00012807"/>
    </source>
</evidence>
<evidence type="ECO:0000256" key="12">
    <source>
        <dbReference type="ARBA" id="ARBA00029736"/>
    </source>
</evidence>
<keyword evidence="9 15" id="KW-0808">Transferase</keyword>
<evidence type="ECO:0000256" key="3">
    <source>
        <dbReference type="ARBA" id="ARBA00007630"/>
    </source>
</evidence>
<comment type="caution">
    <text evidence="19">The sequence shown here is derived from an EMBL/GenBank/DDBJ whole genome shotgun (WGS) entry which is preliminary data.</text>
</comment>
<dbReference type="PANTHER" id="PTHR46417">
    <property type="entry name" value="TRNA (GUANINE-N(1)-)-METHYLTRANSFERASE"/>
    <property type="match status" value="1"/>
</dbReference>
<evidence type="ECO:0000256" key="2">
    <source>
        <dbReference type="ARBA" id="ARBA00004496"/>
    </source>
</evidence>
<keyword evidence="7 15" id="KW-0963">Cytoplasm</keyword>
<dbReference type="Gene3D" id="1.10.1270.20">
    <property type="entry name" value="tRNA(m1g37)methyltransferase, domain 2"/>
    <property type="match status" value="1"/>
</dbReference>
<sequence>MRFDIITVFPEAFESYLNASIIKRAQERGRISVRLHGLRKWGIGRHRQLDDKPYGGGAGMVLMAEPILRAVKGLKLNVKSRGVKIIILSAKGKQFNQKMARDWARRYDHLILISGRYEGIDERVKRILKAEEISIGPYVLTDGDVAAMAVISAVARLIPGVIRLESLQEESHWNLLLGREAREGAKGLEYPHYTRPEVLRWKGKLHRVPKALLSGNHRRIAEWRTRRQR</sequence>
<name>A0A1G2LCG8_9BACT</name>
<dbReference type="Pfam" id="PF01746">
    <property type="entry name" value="tRNA_m1G_MT"/>
    <property type="match status" value="1"/>
</dbReference>
<gene>
    <name evidence="15" type="primary">trmD</name>
    <name evidence="19" type="ORF">A3B37_03470</name>
</gene>
<comment type="similarity">
    <text evidence="3 15 17">Belongs to the RNA methyltransferase TrmD family.</text>
</comment>
<feature type="binding site" evidence="15 16">
    <location>
        <position position="115"/>
    </location>
    <ligand>
        <name>S-adenosyl-L-methionine</name>
        <dbReference type="ChEBI" id="CHEBI:59789"/>
    </ligand>
</feature>
<dbReference type="NCBIfam" id="NF000648">
    <property type="entry name" value="PRK00026.1"/>
    <property type="match status" value="1"/>
</dbReference>
<keyword evidence="11 15" id="KW-0819">tRNA processing</keyword>
<evidence type="ECO:0000256" key="4">
    <source>
        <dbReference type="ARBA" id="ARBA00011738"/>
    </source>
</evidence>
<dbReference type="InterPro" id="IPR002649">
    <property type="entry name" value="tRNA_m1G_MeTrfase_TrmD"/>
</dbReference>
<evidence type="ECO:0000256" key="1">
    <source>
        <dbReference type="ARBA" id="ARBA00002634"/>
    </source>
</evidence>
<evidence type="ECO:0000256" key="13">
    <source>
        <dbReference type="ARBA" id="ARBA00033392"/>
    </source>
</evidence>
<evidence type="ECO:0000313" key="19">
    <source>
        <dbReference type="EMBL" id="OHA09244.1"/>
    </source>
</evidence>
<organism evidence="19 20">
    <name type="scientific">Candidatus Sungbacteria bacterium RIFCSPLOWO2_01_FULL_59_16</name>
    <dbReference type="NCBI Taxonomy" id="1802280"/>
    <lineage>
        <taxon>Bacteria</taxon>
        <taxon>Candidatus Sungiibacteriota</taxon>
    </lineage>
</organism>
<keyword evidence="10 15" id="KW-0949">S-adenosyl-L-methionine</keyword>
<dbReference type="STRING" id="1802280.A3B37_03470"/>
<protein>
    <recommendedName>
        <fullName evidence="6 15">tRNA (guanine-N(1)-)-methyltransferase</fullName>
        <ecNumber evidence="5 15">2.1.1.228</ecNumber>
    </recommendedName>
    <alternativeName>
        <fullName evidence="12 15">M1G-methyltransferase</fullName>
    </alternativeName>
    <alternativeName>
        <fullName evidence="13 15">tRNA [GM37] methyltransferase</fullName>
    </alternativeName>
</protein>
<evidence type="ECO:0000256" key="9">
    <source>
        <dbReference type="ARBA" id="ARBA00022679"/>
    </source>
</evidence>
<evidence type="ECO:0000256" key="17">
    <source>
        <dbReference type="RuleBase" id="RU003464"/>
    </source>
</evidence>
<dbReference type="InterPro" id="IPR029028">
    <property type="entry name" value="Alpha/beta_knot_MTases"/>
</dbReference>
<evidence type="ECO:0000256" key="8">
    <source>
        <dbReference type="ARBA" id="ARBA00022603"/>
    </source>
</evidence>
<evidence type="ECO:0000256" key="7">
    <source>
        <dbReference type="ARBA" id="ARBA00022490"/>
    </source>
</evidence>
<evidence type="ECO:0000256" key="6">
    <source>
        <dbReference type="ARBA" id="ARBA00014679"/>
    </source>
</evidence>
<dbReference type="PIRSF" id="PIRSF000386">
    <property type="entry name" value="tRNA_mtase"/>
    <property type="match status" value="1"/>
</dbReference>
<dbReference type="Gene3D" id="3.40.1280.10">
    <property type="match status" value="1"/>
</dbReference>
<comment type="subunit">
    <text evidence="4 15 17">Homodimer.</text>
</comment>
<dbReference type="Proteomes" id="UP000176705">
    <property type="component" value="Unassembled WGS sequence"/>
</dbReference>
<comment type="subcellular location">
    <subcellularLocation>
        <location evidence="2 15 17">Cytoplasm</location>
    </subcellularLocation>
</comment>
<evidence type="ECO:0000313" key="20">
    <source>
        <dbReference type="Proteomes" id="UP000176705"/>
    </source>
</evidence>
<dbReference type="InterPro" id="IPR016009">
    <property type="entry name" value="tRNA_MeTrfase_TRMD/TRM10"/>
</dbReference>
<dbReference type="GO" id="GO:0002939">
    <property type="term" value="P:tRNA N1-guanine methylation"/>
    <property type="evidence" value="ECO:0007669"/>
    <property type="project" value="TreeGrafter"/>
</dbReference>
<dbReference type="AlphaFoldDB" id="A0A1G2LCG8"/>
<reference evidence="19 20" key="1">
    <citation type="journal article" date="2016" name="Nat. Commun.">
        <title>Thousands of microbial genomes shed light on interconnected biogeochemical processes in an aquifer system.</title>
        <authorList>
            <person name="Anantharaman K."/>
            <person name="Brown C.T."/>
            <person name="Hug L.A."/>
            <person name="Sharon I."/>
            <person name="Castelle C.J."/>
            <person name="Probst A.J."/>
            <person name="Thomas B.C."/>
            <person name="Singh A."/>
            <person name="Wilkins M.J."/>
            <person name="Karaoz U."/>
            <person name="Brodie E.L."/>
            <person name="Williams K.H."/>
            <person name="Hubbard S.S."/>
            <person name="Banfield J.F."/>
        </authorList>
    </citation>
    <scope>NUCLEOTIDE SEQUENCE [LARGE SCALE GENOMIC DNA]</scope>
</reference>
<dbReference type="HAMAP" id="MF_00605">
    <property type="entry name" value="TrmD"/>
    <property type="match status" value="1"/>
</dbReference>
<comment type="caution">
    <text evidence="15">Lacks conserved residue(s) required for the propagation of feature annotation.</text>
</comment>
<accession>A0A1G2LCG8</accession>
<dbReference type="GO" id="GO:0005829">
    <property type="term" value="C:cytosol"/>
    <property type="evidence" value="ECO:0007669"/>
    <property type="project" value="TreeGrafter"/>
</dbReference>
<comment type="catalytic activity">
    <reaction evidence="14 15 17">
        <text>guanosine(37) in tRNA + S-adenosyl-L-methionine = N(1)-methylguanosine(37) in tRNA + S-adenosyl-L-homocysteine + H(+)</text>
        <dbReference type="Rhea" id="RHEA:36899"/>
        <dbReference type="Rhea" id="RHEA-COMP:10145"/>
        <dbReference type="Rhea" id="RHEA-COMP:10147"/>
        <dbReference type="ChEBI" id="CHEBI:15378"/>
        <dbReference type="ChEBI" id="CHEBI:57856"/>
        <dbReference type="ChEBI" id="CHEBI:59789"/>
        <dbReference type="ChEBI" id="CHEBI:73542"/>
        <dbReference type="ChEBI" id="CHEBI:74269"/>
        <dbReference type="EC" id="2.1.1.228"/>
    </reaction>
</comment>
<proteinExistence type="inferred from homology"/>
<dbReference type="SUPFAM" id="SSF75217">
    <property type="entry name" value="alpha/beta knot"/>
    <property type="match status" value="1"/>
</dbReference>
<evidence type="ECO:0000256" key="16">
    <source>
        <dbReference type="PIRSR" id="PIRSR000386-1"/>
    </source>
</evidence>
<dbReference type="PANTHER" id="PTHR46417:SF1">
    <property type="entry name" value="TRNA (GUANINE-N(1)-)-METHYLTRANSFERASE"/>
    <property type="match status" value="1"/>
</dbReference>
<dbReference type="EC" id="2.1.1.228" evidence="5 15"/>
<dbReference type="GO" id="GO:0052906">
    <property type="term" value="F:tRNA (guanine(37)-N1)-methyltransferase activity"/>
    <property type="evidence" value="ECO:0007669"/>
    <property type="project" value="UniProtKB-UniRule"/>
</dbReference>
<dbReference type="NCBIfam" id="TIGR00088">
    <property type="entry name" value="trmD"/>
    <property type="match status" value="1"/>
</dbReference>